<name>A0ABQ5JJZ9_9LACO</name>
<evidence type="ECO:0000259" key="6">
    <source>
        <dbReference type="Pfam" id="PF04069"/>
    </source>
</evidence>
<feature type="domain" description="ABC-type glycine betaine transport system substrate-binding" evidence="6">
    <location>
        <begin position="199"/>
        <end position="303"/>
    </location>
</feature>
<gene>
    <name evidence="7" type="primary">gbuC_2</name>
    <name evidence="7" type="ORF">LPAF129_11800</name>
</gene>
<dbReference type="Pfam" id="PF04069">
    <property type="entry name" value="OpuAC"/>
    <property type="match status" value="2"/>
</dbReference>
<dbReference type="Gene3D" id="3.40.190.100">
    <property type="entry name" value="Glycine betaine-binding periplasmic protein, domain 2"/>
    <property type="match status" value="1"/>
</dbReference>
<dbReference type="Gene3D" id="3.10.105.10">
    <property type="entry name" value="Dipeptide-binding Protein, Domain 3"/>
    <property type="match status" value="1"/>
</dbReference>
<evidence type="ECO:0000313" key="7">
    <source>
        <dbReference type="EMBL" id="GKS81494.1"/>
    </source>
</evidence>
<dbReference type="SUPFAM" id="SSF53850">
    <property type="entry name" value="Periplasmic binding protein-like II"/>
    <property type="match status" value="2"/>
</dbReference>
<organism evidence="7 8">
    <name type="scientific">Ligilactobacillus pabuli</name>
    <dbReference type="NCBI Taxonomy" id="2886039"/>
    <lineage>
        <taxon>Bacteria</taxon>
        <taxon>Bacillati</taxon>
        <taxon>Bacillota</taxon>
        <taxon>Bacilli</taxon>
        <taxon>Lactobacillales</taxon>
        <taxon>Lactobacillaceae</taxon>
        <taxon>Ligilactobacillus</taxon>
    </lineage>
</organism>
<keyword evidence="4" id="KW-0472">Membrane</keyword>
<feature type="chain" id="PRO_5045042437" evidence="5">
    <location>
        <begin position="24"/>
        <end position="303"/>
    </location>
</feature>
<protein>
    <submittedName>
        <fullName evidence="7">Glycine/betaine ABC transporter substrate-binding protein</fullName>
    </submittedName>
</protein>
<reference evidence="7" key="1">
    <citation type="journal article" date="2022" name="Int. J. Syst. Evol. Microbiol.">
        <title>A novel species of lactic acid bacteria, Ligilactobacillus pabuli sp. nov., isolated from alfalfa silage.</title>
        <authorList>
            <person name="Tohno M."/>
            <person name="Tanizawa Y."/>
            <person name="Sawada H."/>
            <person name="Sakamoto M."/>
            <person name="Ohkuma M."/>
            <person name="Kobayashi H."/>
        </authorList>
    </citation>
    <scope>NUCLEOTIDE SEQUENCE</scope>
    <source>
        <strain evidence="7">AF129</strain>
    </source>
</reference>
<proteinExistence type="predicted"/>
<sequence>MKRKLTGLLSSIAVLGLTLILTACGSKPAAYQTDQKLGPQLNYTITGIDASAGEMDNATQALDKYGLKKANWQLMPSSTAAMVSTLDKAVKYKQPIVVTAYQPHWMFSKYPLKWLKDPKNVFGKGEHESTVVRKGFKQDNPGAYQLLKNFSWDLQKDAEPVMMAINQGEDPTAEAQKYLKEHPQKVKEVLKNVPDGKGKKLKLVYMPYDYEIAASNVVSQLLKKKNYDVTLQQLDVEVMWQAIASDKADATVTAELPSTHRAFAKKYQGQYEIIRTNLKGARIGLAVPKYMTDINSIEDLKNH</sequence>
<dbReference type="Proteomes" id="UP001055149">
    <property type="component" value="Unassembled WGS sequence"/>
</dbReference>
<keyword evidence="3" id="KW-1003">Cell membrane</keyword>
<dbReference type="PANTHER" id="PTHR47737">
    <property type="entry name" value="GLYCINE BETAINE/PROLINE BETAINE TRANSPORT SYSTEM PERMEASE PROTEIN PROW"/>
    <property type="match status" value="1"/>
</dbReference>
<comment type="subcellular location">
    <subcellularLocation>
        <location evidence="1">Cell membrane</location>
    </subcellularLocation>
</comment>
<evidence type="ECO:0000256" key="5">
    <source>
        <dbReference type="SAM" id="SignalP"/>
    </source>
</evidence>
<evidence type="ECO:0000313" key="8">
    <source>
        <dbReference type="Proteomes" id="UP001055149"/>
    </source>
</evidence>
<dbReference type="PROSITE" id="PS51257">
    <property type="entry name" value="PROKAR_LIPOPROTEIN"/>
    <property type="match status" value="1"/>
</dbReference>
<evidence type="ECO:0000256" key="4">
    <source>
        <dbReference type="ARBA" id="ARBA00023136"/>
    </source>
</evidence>
<keyword evidence="5" id="KW-0732">Signal</keyword>
<evidence type="ECO:0000256" key="2">
    <source>
        <dbReference type="ARBA" id="ARBA00022448"/>
    </source>
</evidence>
<dbReference type="RefSeq" id="WP_244055238.1">
    <property type="nucleotide sequence ID" value="NZ_BQXH01000009.1"/>
</dbReference>
<dbReference type="PANTHER" id="PTHR47737:SF1">
    <property type="entry name" value="GLYCINE BETAINE_PROLINE BETAINE TRANSPORT SYSTEM PERMEASE PROTEIN PROW"/>
    <property type="match status" value="1"/>
</dbReference>
<dbReference type="EMBL" id="BQXH01000009">
    <property type="protein sequence ID" value="GKS81494.1"/>
    <property type="molecule type" value="Genomic_DNA"/>
</dbReference>
<feature type="signal peptide" evidence="5">
    <location>
        <begin position="1"/>
        <end position="23"/>
    </location>
</feature>
<comment type="caution">
    <text evidence="7">The sequence shown here is derived from an EMBL/GenBank/DDBJ whole genome shotgun (WGS) entry which is preliminary data.</text>
</comment>
<accession>A0ABQ5JJZ9</accession>
<keyword evidence="8" id="KW-1185">Reference proteome</keyword>
<evidence type="ECO:0000256" key="3">
    <source>
        <dbReference type="ARBA" id="ARBA00022475"/>
    </source>
</evidence>
<evidence type="ECO:0000256" key="1">
    <source>
        <dbReference type="ARBA" id="ARBA00004236"/>
    </source>
</evidence>
<dbReference type="InterPro" id="IPR007210">
    <property type="entry name" value="ABC_Gly_betaine_transp_sub-bd"/>
</dbReference>
<keyword evidence="2" id="KW-0813">Transport</keyword>
<feature type="domain" description="ABC-type glycine betaine transport system substrate-binding" evidence="6">
    <location>
        <begin position="37"/>
        <end position="181"/>
    </location>
</feature>